<proteinExistence type="predicted"/>
<name>A0A0E9SAH7_ANGAN</name>
<protein>
    <submittedName>
        <fullName evidence="1">Uncharacterized protein</fullName>
    </submittedName>
</protein>
<sequence>MNVRCTEKGNSLKWYIDDNQG</sequence>
<dbReference type="EMBL" id="GBXM01070178">
    <property type="protein sequence ID" value="JAH38399.1"/>
    <property type="molecule type" value="Transcribed_RNA"/>
</dbReference>
<accession>A0A0E9SAH7</accession>
<dbReference type="AlphaFoldDB" id="A0A0E9SAH7"/>
<evidence type="ECO:0000313" key="1">
    <source>
        <dbReference type="EMBL" id="JAH38399.1"/>
    </source>
</evidence>
<reference evidence="1" key="1">
    <citation type="submission" date="2014-11" db="EMBL/GenBank/DDBJ databases">
        <authorList>
            <person name="Amaro Gonzalez C."/>
        </authorList>
    </citation>
    <scope>NUCLEOTIDE SEQUENCE</scope>
</reference>
<organism evidence="1">
    <name type="scientific">Anguilla anguilla</name>
    <name type="common">European freshwater eel</name>
    <name type="synonym">Muraena anguilla</name>
    <dbReference type="NCBI Taxonomy" id="7936"/>
    <lineage>
        <taxon>Eukaryota</taxon>
        <taxon>Metazoa</taxon>
        <taxon>Chordata</taxon>
        <taxon>Craniata</taxon>
        <taxon>Vertebrata</taxon>
        <taxon>Euteleostomi</taxon>
        <taxon>Actinopterygii</taxon>
        <taxon>Neopterygii</taxon>
        <taxon>Teleostei</taxon>
        <taxon>Anguilliformes</taxon>
        <taxon>Anguillidae</taxon>
        <taxon>Anguilla</taxon>
    </lineage>
</organism>
<reference evidence="1" key="2">
    <citation type="journal article" date="2015" name="Fish Shellfish Immunol.">
        <title>Early steps in the European eel (Anguilla anguilla)-Vibrio vulnificus interaction in the gills: Role of the RtxA13 toxin.</title>
        <authorList>
            <person name="Callol A."/>
            <person name="Pajuelo D."/>
            <person name="Ebbesson L."/>
            <person name="Teles M."/>
            <person name="MacKenzie S."/>
            <person name="Amaro C."/>
        </authorList>
    </citation>
    <scope>NUCLEOTIDE SEQUENCE</scope>
</reference>